<dbReference type="InterPro" id="IPR057712">
    <property type="entry name" value="DUF7952"/>
</dbReference>
<evidence type="ECO:0000313" key="8">
    <source>
        <dbReference type="EMBL" id="KAJ7955074.1"/>
    </source>
</evidence>
<feature type="domain" description="DUF7650" evidence="6">
    <location>
        <begin position="356"/>
        <end position="444"/>
    </location>
</feature>
<dbReference type="GO" id="GO:0003714">
    <property type="term" value="F:transcription corepressor activity"/>
    <property type="evidence" value="ECO:0007669"/>
    <property type="project" value="TreeGrafter"/>
</dbReference>
<feature type="region of interest" description="Disordered" evidence="5">
    <location>
        <begin position="755"/>
        <end position="869"/>
    </location>
</feature>
<evidence type="ECO:0000256" key="1">
    <source>
        <dbReference type="ARBA" id="ARBA00004123"/>
    </source>
</evidence>
<organism evidence="8 9">
    <name type="scientific">Quillaja saponaria</name>
    <name type="common">Soap bark tree</name>
    <dbReference type="NCBI Taxonomy" id="32244"/>
    <lineage>
        <taxon>Eukaryota</taxon>
        <taxon>Viridiplantae</taxon>
        <taxon>Streptophyta</taxon>
        <taxon>Embryophyta</taxon>
        <taxon>Tracheophyta</taxon>
        <taxon>Spermatophyta</taxon>
        <taxon>Magnoliopsida</taxon>
        <taxon>eudicotyledons</taxon>
        <taxon>Gunneridae</taxon>
        <taxon>Pentapetalae</taxon>
        <taxon>rosids</taxon>
        <taxon>fabids</taxon>
        <taxon>Fabales</taxon>
        <taxon>Quillajaceae</taxon>
        <taxon>Quillaja</taxon>
    </lineage>
</organism>
<evidence type="ECO:0000259" key="7">
    <source>
        <dbReference type="Pfam" id="PF25826"/>
    </source>
</evidence>
<proteinExistence type="predicted"/>
<accession>A0AAD7LBJ0</accession>
<evidence type="ECO:0000313" key="9">
    <source>
        <dbReference type="Proteomes" id="UP001163823"/>
    </source>
</evidence>
<evidence type="ECO:0000256" key="5">
    <source>
        <dbReference type="SAM" id="MobiDB-lite"/>
    </source>
</evidence>
<evidence type="ECO:0000256" key="3">
    <source>
        <dbReference type="ARBA" id="ARBA00023163"/>
    </source>
</evidence>
<keyword evidence="3" id="KW-0804">Transcription</keyword>
<comment type="subcellular location">
    <subcellularLocation>
        <location evidence="1">Nucleus</location>
    </subcellularLocation>
</comment>
<sequence>MDAVQVSEIGNCIEEQSDEQSVFKKSSFYDVFGDPEVFPRVGEEYQAEIPPPITETEYKLLRKNPIYEEVAAGGPHDFLVGLAIPIMWIDDERKNNKHEMQGAVCDSFKVPNKIDSSQPECIRETQVPLNCNDLNAKVESLDSTLVNGTNIVESVNINVKQETKIDQVHEKHRGEDHCLVPGPLTKSWNVIEEASFILGLYIFGKNLVQVRRFIGCKNMGVILSFYYGRFYRSDKYCRWREYRKIKSRKCIYGEKIFTGARQQELLSRLVPNVSEEYRKTLLEVSKIFGEGKLLLEEYVSTLKALVGLNALVEAVGIGKGKKDLTGTTVEALKHNQVLSCRPEIPVGKACSFLTPQEITNFLTGGFRLSKARSSDLFWEAVWPRLLARGWHSEHPNSHGYAASSKNSLVFLVPGVTKFSRRKIVKGTHYFDSISDVLSKVASDPGLLELETAVDNDCGSKDDNGWTNETKLDQQTPNQQCHCYLKPRTPNRSVDVMKFTVVDTSLTCLEASKVRELRNLPVGVMKASISESHSEEDEDTSEEKKNSINTVCPDRDETIPKAMNFNIGTRVSSNRNGLENKASKDIFPISGSDSTNPFANISKDKKTDISNETVLARNAVRCKSSRKMGPDGKNPFGPVTKRRRRLTACNHADTICGTGNIFSDSILKQEEASCCMDNLNSSGNVHSQEDPSQQKRSTAGPPSIASGNVNREVITYTNQFGIEQHEKPQIRTWIDLNLPVTPDAEADGLFMTEMTEKQHAGTSKESNYPHSGTNSKCVDNSQPQPDVNPRRHSTRNRPPTTKVLESLAYGFLEKKEKRKSRQAFPRDSYASRPSRRAHDKVIGEASGSGGANSQGEERADCVSNVNGGVI</sequence>
<name>A0AAD7LBJ0_QUISA</name>
<feature type="region of interest" description="Disordered" evidence="5">
    <location>
        <begin position="682"/>
        <end position="709"/>
    </location>
</feature>
<dbReference type="PANTHER" id="PTHR13859:SF34">
    <property type="entry name" value="SANT DOMAIN-CONTAINING PROTEIN"/>
    <property type="match status" value="1"/>
</dbReference>
<dbReference type="PANTHER" id="PTHR13859">
    <property type="entry name" value="ATROPHIN-RELATED"/>
    <property type="match status" value="1"/>
</dbReference>
<dbReference type="EMBL" id="JARAOO010000009">
    <property type="protein sequence ID" value="KAJ7955074.1"/>
    <property type="molecule type" value="Genomic_DNA"/>
</dbReference>
<comment type="caution">
    <text evidence="8">The sequence shown here is derived from an EMBL/GenBank/DDBJ whole genome shotgun (WGS) entry which is preliminary data.</text>
</comment>
<dbReference type="InterPro" id="IPR056067">
    <property type="entry name" value="DUF7650"/>
</dbReference>
<evidence type="ECO:0000259" key="6">
    <source>
        <dbReference type="Pfam" id="PF24662"/>
    </source>
</evidence>
<keyword evidence="2" id="KW-0805">Transcription regulation</keyword>
<dbReference type="Proteomes" id="UP001163823">
    <property type="component" value="Chromosome 9"/>
</dbReference>
<keyword evidence="9" id="KW-1185">Reference proteome</keyword>
<dbReference type="GO" id="GO:0005634">
    <property type="term" value="C:nucleus"/>
    <property type="evidence" value="ECO:0007669"/>
    <property type="project" value="UniProtKB-SubCell"/>
</dbReference>
<feature type="domain" description="DUF7952" evidence="7">
    <location>
        <begin position="188"/>
        <end position="318"/>
    </location>
</feature>
<protein>
    <submittedName>
        <fullName evidence="8">Arginine-glutamic acid dipeptide repeats protein</fullName>
    </submittedName>
</protein>
<feature type="region of interest" description="Disordered" evidence="5">
    <location>
        <begin position="527"/>
        <end position="555"/>
    </location>
</feature>
<dbReference type="Pfam" id="PF24662">
    <property type="entry name" value="DUF7650"/>
    <property type="match status" value="1"/>
</dbReference>
<evidence type="ECO:0000256" key="4">
    <source>
        <dbReference type="ARBA" id="ARBA00023242"/>
    </source>
</evidence>
<evidence type="ECO:0000256" key="2">
    <source>
        <dbReference type="ARBA" id="ARBA00023015"/>
    </source>
</evidence>
<keyword evidence="4" id="KW-0539">Nucleus</keyword>
<gene>
    <name evidence="8" type="ORF">O6P43_021724</name>
</gene>
<dbReference type="Pfam" id="PF25826">
    <property type="entry name" value="DUF7952"/>
    <property type="match status" value="1"/>
</dbReference>
<feature type="compositionally biased region" description="Polar residues" evidence="5">
    <location>
        <begin position="759"/>
        <end position="784"/>
    </location>
</feature>
<reference evidence="8" key="1">
    <citation type="journal article" date="2023" name="Science">
        <title>Elucidation of the pathway for biosynthesis of saponin adjuvants from the soapbark tree.</title>
        <authorList>
            <person name="Reed J."/>
            <person name="Orme A."/>
            <person name="El-Demerdash A."/>
            <person name="Owen C."/>
            <person name="Martin L.B.B."/>
            <person name="Misra R.C."/>
            <person name="Kikuchi S."/>
            <person name="Rejzek M."/>
            <person name="Martin A.C."/>
            <person name="Harkess A."/>
            <person name="Leebens-Mack J."/>
            <person name="Louveau T."/>
            <person name="Stephenson M.J."/>
            <person name="Osbourn A."/>
        </authorList>
    </citation>
    <scope>NUCLEOTIDE SEQUENCE</scope>
    <source>
        <strain evidence="8">S10</strain>
    </source>
</reference>
<dbReference type="KEGG" id="qsa:O6P43_021724"/>
<dbReference type="AlphaFoldDB" id="A0AAD7LBJ0"/>